<reference evidence="1" key="1">
    <citation type="submission" date="2020-11" db="EMBL/GenBank/DDBJ databases">
        <title>Enhanced detection system for hospital associated transmission using whole genome sequencing surveillance.</title>
        <authorList>
            <person name="Harrison L.H."/>
            <person name="Van Tyne D."/>
            <person name="Marsh J.W."/>
            <person name="Griffith M.P."/>
            <person name="Snyder D.J."/>
            <person name="Cooper V.S."/>
            <person name="Mustapha M."/>
        </authorList>
    </citation>
    <scope>NUCLEOTIDE SEQUENCE</scope>
    <source>
        <strain evidence="1">STEN00091</strain>
    </source>
</reference>
<evidence type="ECO:0000313" key="1">
    <source>
        <dbReference type="EMBL" id="MBH1651942.1"/>
    </source>
</evidence>
<gene>
    <name evidence="1" type="ORF">I5U67_07140</name>
</gene>
<proteinExistence type="predicted"/>
<accession>A0AA89WK60</accession>
<dbReference type="Proteomes" id="UP000625930">
    <property type="component" value="Unassembled WGS sequence"/>
</dbReference>
<evidence type="ECO:0000313" key="2">
    <source>
        <dbReference type="Proteomes" id="UP000625930"/>
    </source>
</evidence>
<sequence length="160" mass="17638">MPWTGPLLTSEVRSMFDEFDLIHSYTRAQAIDDGVLVDVSDVAKEAGFKLPVAITRAAWARYVEVPRGLELRGQSVDGRLWDVLFMLHVAIKRQQGNGSEIHYQLHVALPDAGDWLSNEAHPEAGSGLTRLTHRLVTLKALCGPGDALEPVVTIMLPNED</sequence>
<dbReference type="Pfam" id="PF20213">
    <property type="entry name" value="DUF6573"/>
    <property type="match status" value="1"/>
</dbReference>
<name>A0AA89WK60_STEMA</name>
<dbReference type="InterPro" id="IPR046480">
    <property type="entry name" value="DUF6573"/>
</dbReference>
<dbReference type="EMBL" id="JADUNP010000010">
    <property type="protein sequence ID" value="MBH1651942.1"/>
    <property type="molecule type" value="Genomic_DNA"/>
</dbReference>
<protein>
    <submittedName>
        <fullName evidence="1">Uncharacterized protein</fullName>
    </submittedName>
</protein>
<organism evidence="1 2">
    <name type="scientific">Stenotrophomonas maltophilia</name>
    <name type="common">Pseudomonas maltophilia</name>
    <name type="synonym">Xanthomonas maltophilia</name>
    <dbReference type="NCBI Taxonomy" id="40324"/>
    <lineage>
        <taxon>Bacteria</taxon>
        <taxon>Pseudomonadati</taxon>
        <taxon>Pseudomonadota</taxon>
        <taxon>Gammaproteobacteria</taxon>
        <taxon>Lysobacterales</taxon>
        <taxon>Lysobacteraceae</taxon>
        <taxon>Stenotrophomonas</taxon>
        <taxon>Stenotrophomonas maltophilia group</taxon>
    </lineage>
</organism>
<dbReference type="AlphaFoldDB" id="A0AA89WK60"/>
<comment type="caution">
    <text evidence="1">The sequence shown here is derived from an EMBL/GenBank/DDBJ whole genome shotgun (WGS) entry which is preliminary data.</text>
</comment>